<dbReference type="EMBL" id="JALLAZ020001741">
    <property type="protein sequence ID" value="KAL3765875.1"/>
    <property type="molecule type" value="Genomic_DNA"/>
</dbReference>
<feature type="transmembrane region" description="Helical" evidence="2">
    <location>
        <begin position="476"/>
        <end position="494"/>
    </location>
</feature>
<feature type="signal peptide" evidence="3">
    <location>
        <begin position="1"/>
        <end position="22"/>
    </location>
</feature>
<feature type="compositionally biased region" description="Acidic residues" evidence="1">
    <location>
        <begin position="329"/>
        <end position="342"/>
    </location>
</feature>
<gene>
    <name evidence="4" type="ORF">ACHAW5_002108</name>
</gene>
<feature type="chain" id="PRO_5044862470" evidence="3">
    <location>
        <begin position="23"/>
        <end position="620"/>
    </location>
</feature>
<keyword evidence="2" id="KW-0812">Transmembrane</keyword>
<proteinExistence type="predicted"/>
<dbReference type="Proteomes" id="UP001530315">
    <property type="component" value="Unassembled WGS sequence"/>
</dbReference>
<feature type="region of interest" description="Disordered" evidence="1">
    <location>
        <begin position="444"/>
        <end position="469"/>
    </location>
</feature>
<organism evidence="4 5">
    <name type="scientific">Stephanodiscus triporus</name>
    <dbReference type="NCBI Taxonomy" id="2934178"/>
    <lineage>
        <taxon>Eukaryota</taxon>
        <taxon>Sar</taxon>
        <taxon>Stramenopiles</taxon>
        <taxon>Ochrophyta</taxon>
        <taxon>Bacillariophyta</taxon>
        <taxon>Coscinodiscophyceae</taxon>
        <taxon>Thalassiosirophycidae</taxon>
        <taxon>Stephanodiscales</taxon>
        <taxon>Stephanodiscaceae</taxon>
        <taxon>Stephanodiscus</taxon>
    </lineage>
</organism>
<feature type="compositionally biased region" description="Acidic residues" evidence="1">
    <location>
        <begin position="350"/>
        <end position="359"/>
    </location>
</feature>
<evidence type="ECO:0000313" key="5">
    <source>
        <dbReference type="Proteomes" id="UP001530315"/>
    </source>
</evidence>
<feature type="region of interest" description="Disordered" evidence="1">
    <location>
        <begin position="329"/>
        <end position="365"/>
    </location>
</feature>
<feature type="transmembrane region" description="Helical" evidence="2">
    <location>
        <begin position="268"/>
        <end position="287"/>
    </location>
</feature>
<feature type="transmembrane region" description="Helical" evidence="2">
    <location>
        <begin position="567"/>
        <end position="585"/>
    </location>
</feature>
<evidence type="ECO:0000256" key="2">
    <source>
        <dbReference type="SAM" id="Phobius"/>
    </source>
</evidence>
<feature type="transmembrane region" description="Helical" evidence="2">
    <location>
        <begin position="228"/>
        <end position="248"/>
    </location>
</feature>
<keyword evidence="5" id="KW-1185">Reference proteome</keyword>
<sequence>MINYPLLLLSATLLLLLVSCGAHVVERRRHRQHHHPHPRHRRGHLGRSSFVIDRLPTHHRRHVGIPVPPNVVTTTTTTRLRPHVRLLGASLAGVVVASSSSSSSSSSYPSSVISASDSWGNIAALSFVASLAQLLGKTTTIGRLLGAPVSAMALSFALSSVDWIPRPSISPASSSSSSSSSSWALTTLLPPGGSPASASLQGLSLTLATPLLLLGTSVRGKALRRCGSLFVSFVVASFGTLFGAIAAMTIPHVRDGLSTSLTHRRDGAIIASALLAKNIGGGINYVAVCSCLGASSESVAAGLCVDNVMALFYFPLVSLLASKYGDCDDDDDDYDPDDDDVEVDHRDDGVGEGEGEGDDPSPPMEALSHAITLAAVLTALGRFLNSQLRHLPPSLLGGAARDGGSVSQQLDLSLPITTLLAVLFSTYYPPDLFLSPTTARSRKKIRVDRRKGGGGDDDDNTGNNDNNNIARAGQTLGTSLLYLFFATAGAPGWRLKDSIQKSFPSIASFLVILYGVHGCVLLGARWLITRATAASAMEGKIHPEDNDADDDGRRTSFWKKVVAPQRLLVSSSAAIGGPATAAALAKSFRWESLLTPSLLVGNVGYAVATFIGLLFYSVYR</sequence>
<dbReference type="PANTHER" id="PTHR34289">
    <property type="entry name" value="PROTEIN, PUTATIVE (DUF819)-RELATED"/>
    <property type="match status" value="1"/>
</dbReference>
<evidence type="ECO:0000256" key="1">
    <source>
        <dbReference type="SAM" id="MobiDB-lite"/>
    </source>
</evidence>
<feature type="transmembrane region" description="Helical" evidence="2">
    <location>
        <begin position="506"/>
        <end position="528"/>
    </location>
</feature>
<dbReference type="InterPro" id="IPR008537">
    <property type="entry name" value="DUF819"/>
</dbReference>
<name>A0ABD3MPE4_9STRA</name>
<dbReference type="PANTHER" id="PTHR34289:SF8">
    <property type="entry name" value="DUF819 DOMAIN-CONTAINING PROTEIN"/>
    <property type="match status" value="1"/>
</dbReference>
<keyword evidence="2" id="KW-0472">Membrane</keyword>
<keyword evidence="2" id="KW-1133">Transmembrane helix</keyword>
<evidence type="ECO:0000256" key="3">
    <source>
        <dbReference type="SAM" id="SignalP"/>
    </source>
</evidence>
<feature type="transmembrane region" description="Helical" evidence="2">
    <location>
        <begin position="597"/>
        <end position="619"/>
    </location>
</feature>
<accession>A0ABD3MPE4</accession>
<comment type="caution">
    <text evidence="4">The sequence shown here is derived from an EMBL/GenBank/DDBJ whole genome shotgun (WGS) entry which is preliminary data.</text>
</comment>
<dbReference type="AlphaFoldDB" id="A0ABD3MPE4"/>
<evidence type="ECO:0000313" key="4">
    <source>
        <dbReference type="EMBL" id="KAL3765875.1"/>
    </source>
</evidence>
<feature type="transmembrane region" description="Helical" evidence="2">
    <location>
        <begin position="299"/>
        <end position="321"/>
    </location>
</feature>
<protein>
    <submittedName>
        <fullName evidence="4">Uncharacterized protein</fullName>
    </submittedName>
</protein>
<keyword evidence="3" id="KW-0732">Signal</keyword>
<dbReference type="Pfam" id="PF05684">
    <property type="entry name" value="DUF819"/>
    <property type="match status" value="2"/>
</dbReference>
<reference evidence="4 5" key="1">
    <citation type="submission" date="2024-10" db="EMBL/GenBank/DDBJ databases">
        <title>Updated reference genomes for cyclostephanoid diatoms.</title>
        <authorList>
            <person name="Roberts W.R."/>
            <person name="Alverson A.J."/>
        </authorList>
    </citation>
    <scope>NUCLEOTIDE SEQUENCE [LARGE SCALE GENOMIC DNA]</scope>
    <source>
        <strain evidence="4 5">AJA276-08</strain>
    </source>
</reference>